<proteinExistence type="inferred from homology"/>
<dbReference type="PANTHER" id="PTHR33540">
    <property type="entry name" value="TRNA THREONYLCARBAMOYLADENOSINE BIOSYNTHESIS PROTEIN TSAE"/>
    <property type="match status" value="1"/>
</dbReference>
<evidence type="ECO:0000256" key="1">
    <source>
        <dbReference type="ARBA" id="ARBA00004496"/>
    </source>
</evidence>
<dbReference type="PANTHER" id="PTHR33540:SF2">
    <property type="entry name" value="TRNA THREONYLCARBAMOYLADENOSINE BIOSYNTHESIS PROTEIN TSAE"/>
    <property type="match status" value="1"/>
</dbReference>
<keyword evidence="5" id="KW-0819">tRNA processing</keyword>
<comment type="subcellular location">
    <subcellularLocation>
        <location evidence="1">Cytoplasm</location>
    </subcellularLocation>
</comment>
<evidence type="ECO:0000256" key="10">
    <source>
        <dbReference type="ARBA" id="ARBA00032441"/>
    </source>
</evidence>
<evidence type="ECO:0000256" key="4">
    <source>
        <dbReference type="ARBA" id="ARBA00022490"/>
    </source>
</evidence>
<keyword evidence="9" id="KW-0460">Magnesium</keyword>
<dbReference type="InterPro" id="IPR003442">
    <property type="entry name" value="T6A_TsaE"/>
</dbReference>
<organism evidence="11 12">
    <name type="scientific">Candidatus Rhabdochlamydia oedothoracis</name>
    <dbReference type="NCBI Taxonomy" id="2720720"/>
    <lineage>
        <taxon>Bacteria</taxon>
        <taxon>Pseudomonadati</taxon>
        <taxon>Chlamydiota</taxon>
        <taxon>Chlamydiia</taxon>
        <taxon>Parachlamydiales</taxon>
        <taxon>Candidatus Rhabdochlamydiaceae</taxon>
        <taxon>Candidatus Rhabdochlamydia</taxon>
    </lineage>
</organism>
<comment type="similarity">
    <text evidence="2">Belongs to the TsaE family.</text>
</comment>
<evidence type="ECO:0000256" key="8">
    <source>
        <dbReference type="ARBA" id="ARBA00022840"/>
    </source>
</evidence>
<dbReference type="Gene3D" id="3.40.50.300">
    <property type="entry name" value="P-loop containing nucleotide triphosphate hydrolases"/>
    <property type="match status" value="1"/>
</dbReference>
<dbReference type="EMBL" id="CP075587">
    <property type="protein sequence ID" value="QYF49441.1"/>
    <property type="molecule type" value="Genomic_DNA"/>
</dbReference>
<evidence type="ECO:0000313" key="12">
    <source>
        <dbReference type="Proteomes" id="UP000826014"/>
    </source>
</evidence>
<dbReference type="RefSeq" id="WP_215216632.1">
    <property type="nucleotide sequence ID" value="NZ_CP075587.1"/>
</dbReference>
<keyword evidence="7" id="KW-0547">Nucleotide-binding</keyword>
<evidence type="ECO:0000256" key="5">
    <source>
        <dbReference type="ARBA" id="ARBA00022694"/>
    </source>
</evidence>
<sequence length="145" mass="16201">MEQSFISRSAQETLCIGQKIGSLLIDLHPIIGLFGDLGAGKTTLLKGIIYGAAGIDSQDVCSPTFNYLNIYQGKLSSVYHFDLYRLLDATQFVSAGFDDFFYLKGLCCLEWAEKIDSLLPKETIRIYMTHLNEAQRQIVVMGLHV</sequence>
<keyword evidence="6" id="KW-0479">Metal-binding</keyword>
<dbReference type="Proteomes" id="UP000826014">
    <property type="component" value="Chromosome"/>
</dbReference>
<protein>
    <recommendedName>
        <fullName evidence="3">tRNA threonylcarbamoyladenosine biosynthesis protein TsaE</fullName>
    </recommendedName>
    <alternativeName>
        <fullName evidence="10">t(6)A37 threonylcarbamoyladenosine biosynthesis protein TsaE</fullName>
    </alternativeName>
</protein>
<evidence type="ECO:0000256" key="2">
    <source>
        <dbReference type="ARBA" id="ARBA00007599"/>
    </source>
</evidence>
<evidence type="ECO:0000256" key="3">
    <source>
        <dbReference type="ARBA" id="ARBA00019010"/>
    </source>
</evidence>
<gene>
    <name evidence="11" type="ORF">RHABOEDO_001783</name>
</gene>
<dbReference type="InterPro" id="IPR027417">
    <property type="entry name" value="P-loop_NTPase"/>
</dbReference>
<keyword evidence="12" id="KW-1185">Reference proteome</keyword>
<keyword evidence="4" id="KW-0963">Cytoplasm</keyword>
<evidence type="ECO:0000256" key="9">
    <source>
        <dbReference type="ARBA" id="ARBA00022842"/>
    </source>
</evidence>
<dbReference type="NCBIfam" id="TIGR00150">
    <property type="entry name" value="T6A_YjeE"/>
    <property type="match status" value="1"/>
</dbReference>
<dbReference type="Pfam" id="PF02367">
    <property type="entry name" value="TsaE"/>
    <property type="match status" value="1"/>
</dbReference>
<evidence type="ECO:0000256" key="7">
    <source>
        <dbReference type="ARBA" id="ARBA00022741"/>
    </source>
</evidence>
<accession>A0ABX8V3J3</accession>
<reference evidence="11 12" key="1">
    <citation type="journal article" date="2022" name="bioRxiv">
        <title>Ecology and evolution of chlamydial symbionts of arthropods.</title>
        <authorList>
            <person name="Halter T."/>
            <person name="Koestlbacher S."/>
            <person name="Collingro A."/>
            <person name="Sixt B.S."/>
            <person name="Toenshoff E.R."/>
            <person name="Hendrickx F."/>
            <person name="Kostanjsek R."/>
            <person name="Horn M."/>
        </authorList>
    </citation>
    <scope>NUCLEOTIDE SEQUENCE [LARGE SCALE GENOMIC DNA]</scope>
    <source>
        <strain evidence="11">W744xW776</strain>
    </source>
</reference>
<evidence type="ECO:0000313" key="11">
    <source>
        <dbReference type="EMBL" id="QYF49441.1"/>
    </source>
</evidence>
<evidence type="ECO:0000256" key="6">
    <source>
        <dbReference type="ARBA" id="ARBA00022723"/>
    </source>
</evidence>
<dbReference type="SUPFAM" id="SSF52540">
    <property type="entry name" value="P-loop containing nucleoside triphosphate hydrolases"/>
    <property type="match status" value="1"/>
</dbReference>
<keyword evidence="8" id="KW-0067">ATP-binding</keyword>
<name>A0ABX8V3J3_9BACT</name>